<name>A0A8F5MKB7_9VIRU</name>
<protein>
    <submittedName>
        <fullName evidence="1">Uncharacterized protein</fullName>
    </submittedName>
</protein>
<accession>A0A8F5MKB7</accession>
<organism evidence="1">
    <name type="scientific">Microvirus mar41</name>
    <dbReference type="NCBI Taxonomy" id="2851176"/>
    <lineage>
        <taxon>Viruses</taxon>
        <taxon>Monodnaviria</taxon>
        <taxon>Sangervirae</taxon>
        <taxon>Phixviricota</taxon>
        <taxon>Malgrandaviricetes</taxon>
        <taxon>Petitvirales</taxon>
        <taxon>Microviridae</taxon>
    </lineage>
</organism>
<proteinExistence type="predicted"/>
<dbReference type="EMBL" id="MZ089787">
    <property type="protein sequence ID" value="QXN75200.1"/>
    <property type="molecule type" value="Genomic_DNA"/>
</dbReference>
<evidence type="ECO:0000313" key="1">
    <source>
        <dbReference type="EMBL" id="QXN75200.1"/>
    </source>
</evidence>
<sequence length="127" mass="13964">MKKCFIFVHVINNSCTAMKKITLVLGAISPLVKGWSVAGFIEPVGEPKEDVEPQALKETDLGCIIGAEETPLCLGLVLPYEDLPLYLADLFKILGSDKVSIRPLDRPGLLIQFEADLDLLVEKLIEK</sequence>
<reference evidence="1" key="1">
    <citation type="submission" date="2021-04" db="EMBL/GenBank/DDBJ databases">
        <title>Genomes of microviruses identified in yellow-bellied marmot fecal samples.</title>
        <authorList>
            <person name="Varsani A."/>
            <person name="Kraberger S."/>
            <person name="Chatterjee A."/>
            <person name="Richet C."/>
            <person name="Fontenele R.S."/>
            <person name="Schmidlin K."/>
            <person name="Blumstein D.T."/>
        </authorList>
    </citation>
    <scope>NUCLEOTIDE SEQUENCE</scope>
    <source>
        <strain evidence="1">Mar41</strain>
    </source>
</reference>